<evidence type="ECO:0000313" key="3">
    <source>
        <dbReference type="Proteomes" id="UP000593573"/>
    </source>
</evidence>
<dbReference type="OrthoDB" id="10429267at2759"/>
<comment type="caution">
    <text evidence="2">The sequence shown here is derived from an EMBL/GenBank/DDBJ whole genome shotgun (WGS) entry which is preliminary data.</text>
</comment>
<evidence type="ECO:0000256" key="1">
    <source>
        <dbReference type="SAM" id="MobiDB-lite"/>
    </source>
</evidence>
<keyword evidence="3" id="KW-1185">Reference proteome</keyword>
<dbReference type="AlphaFoldDB" id="A0A7J8TNU1"/>
<dbReference type="InterPro" id="IPR040256">
    <property type="entry name" value="At4g02000-like"/>
</dbReference>
<sequence length="333" mass="36753">MLPTVDFAMGANNSGSTSGIRRATKRVHTKPKIQLMDLENNLYLVHFQDESDYNKVAWIRLPGLPKSYYSDCLLRLTICVDLRKQLVSKVRINGRLQLVEYEVLPNICFQCGMYGYAVDVCPGITTAPPVEESGCTRLVMEKSSLEKNVEDEPYGSWMVVERQRGRSQDSSEVRNDGFMGLARGSRFVALGVSKGEVFAVFNSEVNESDEVVTMKKANGDGDMGLGFPEKNIIETKGKQAKLRAKGKKVVMGNGPKLALKVLKPNNGSLGMNLNIGRGAFDDGSRLAQVGATNRGKAIVKEKVEILTNLIKEKHAAIHILEKEKMGVNIDKEN</sequence>
<feature type="region of interest" description="Disordered" evidence="1">
    <location>
        <begin position="1"/>
        <end position="24"/>
    </location>
</feature>
<name>A0A7J8TNU1_9ROSI</name>
<accession>A0A7J8TNU1</accession>
<dbReference type="PANTHER" id="PTHR31286:SF99">
    <property type="entry name" value="DUF4283 DOMAIN-CONTAINING PROTEIN"/>
    <property type="match status" value="1"/>
</dbReference>
<dbReference type="Proteomes" id="UP000593573">
    <property type="component" value="Unassembled WGS sequence"/>
</dbReference>
<proteinExistence type="predicted"/>
<dbReference type="PANTHER" id="PTHR31286">
    <property type="entry name" value="GLYCINE-RICH CELL WALL STRUCTURAL PROTEIN 1.8-LIKE"/>
    <property type="match status" value="1"/>
</dbReference>
<evidence type="ECO:0000313" key="2">
    <source>
        <dbReference type="EMBL" id="MBA0639810.1"/>
    </source>
</evidence>
<gene>
    <name evidence="2" type="ORF">Goklo_022820</name>
</gene>
<feature type="non-terminal residue" evidence="2">
    <location>
        <position position="1"/>
    </location>
</feature>
<organism evidence="2 3">
    <name type="scientific">Gossypium klotzschianum</name>
    <dbReference type="NCBI Taxonomy" id="34286"/>
    <lineage>
        <taxon>Eukaryota</taxon>
        <taxon>Viridiplantae</taxon>
        <taxon>Streptophyta</taxon>
        <taxon>Embryophyta</taxon>
        <taxon>Tracheophyta</taxon>
        <taxon>Spermatophyta</taxon>
        <taxon>Magnoliopsida</taxon>
        <taxon>eudicotyledons</taxon>
        <taxon>Gunneridae</taxon>
        <taxon>Pentapetalae</taxon>
        <taxon>rosids</taxon>
        <taxon>malvids</taxon>
        <taxon>Malvales</taxon>
        <taxon>Malvaceae</taxon>
        <taxon>Malvoideae</taxon>
        <taxon>Gossypium</taxon>
    </lineage>
</organism>
<evidence type="ECO:0008006" key="4">
    <source>
        <dbReference type="Google" id="ProtNLM"/>
    </source>
</evidence>
<reference evidence="2 3" key="1">
    <citation type="journal article" date="2019" name="Genome Biol. Evol.">
        <title>Insights into the evolution of the New World diploid cottons (Gossypium, subgenus Houzingenia) based on genome sequencing.</title>
        <authorList>
            <person name="Grover C.E."/>
            <person name="Arick M.A. 2nd"/>
            <person name="Thrash A."/>
            <person name="Conover J.L."/>
            <person name="Sanders W.S."/>
            <person name="Peterson D.G."/>
            <person name="Frelichowski J.E."/>
            <person name="Scheffler J.A."/>
            <person name="Scheffler B.E."/>
            <person name="Wendel J.F."/>
        </authorList>
    </citation>
    <scope>NUCLEOTIDE SEQUENCE [LARGE SCALE GENOMIC DNA]</scope>
    <source>
        <strain evidence="2">57</strain>
        <tissue evidence="2">Leaf</tissue>
    </source>
</reference>
<protein>
    <recommendedName>
        <fullName evidence="4">DUF4283 domain-containing protein</fullName>
    </recommendedName>
</protein>
<dbReference type="EMBL" id="JABFAB010000001">
    <property type="protein sequence ID" value="MBA0639810.1"/>
    <property type="molecule type" value="Genomic_DNA"/>
</dbReference>